<accession>A0A022QF65</accession>
<dbReference type="EMBL" id="KI632098">
    <property type="protein sequence ID" value="EYU25145.1"/>
    <property type="molecule type" value="Genomic_DNA"/>
</dbReference>
<evidence type="ECO:0000256" key="8">
    <source>
        <dbReference type="ARBA" id="ARBA00022777"/>
    </source>
</evidence>
<dbReference type="PANTHER" id="PTHR47984">
    <property type="entry name" value="OS01G0323000 PROTEIN"/>
    <property type="match status" value="1"/>
</dbReference>
<feature type="non-terminal residue" evidence="16">
    <location>
        <position position="1"/>
    </location>
</feature>
<dbReference type="PROSITE" id="PS00107">
    <property type="entry name" value="PROTEIN_KINASE_ATP"/>
    <property type="match status" value="1"/>
</dbReference>
<dbReference type="FunFam" id="1.10.510.10:FF:000035">
    <property type="entry name" value="Putative receptor-like serine/threonine-protein kinase"/>
    <property type="match status" value="1"/>
</dbReference>
<evidence type="ECO:0000256" key="6">
    <source>
        <dbReference type="ARBA" id="ARBA00022692"/>
    </source>
</evidence>
<evidence type="ECO:0000256" key="4">
    <source>
        <dbReference type="ARBA" id="ARBA00022553"/>
    </source>
</evidence>
<comment type="catalytic activity">
    <reaction evidence="13">
        <text>L-seryl-[protein] + ATP = O-phospho-L-seryl-[protein] + ADP + H(+)</text>
        <dbReference type="Rhea" id="RHEA:17989"/>
        <dbReference type="Rhea" id="RHEA-COMP:9863"/>
        <dbReference type="Rhea" id="RHEA-COMP:11604"/>
        <dbReference type="ChEBI" id="CHEBI:15378"/>
        <dbReference type="ChEBI" id="CHEBI:29999"/>
        <dbReference type="ChEBI" id="CHEBI:30616"/>
        <dbReference type="ChEBI" id="CHEBI:83421"/>
        <dbReference type="ChEBI" id="CHEBI:456216"/>
        <dbReference type="EC" id="2.7.11.1"/>
    </reaction>
</comment>
<dbReference type="GO" id="GO:0004674">
    <property type="term" value="F:protein serine/threonine kinase activity"/>
    <property type="evidence" value="ECO:0007669"/>
    <property type="project" value="UniProtKB-KW"/>
</dbReference>
<evidence type="ECO:0000256" key="10">
    <source>
        <dbReference type="ARBA" id="ARBA00022989"/>
    </source>
</evidence>
<dbReference type="PROSITE" id="PS50011">
    <property type="entry name" value="PROTEIN_KINASE_DOM"/>
    <property type="match status" value="1"/>
</dbReference>
<dbReference type="Gene3D" id="1.10.510.10">
    <property type="entry name" value="Transferase(Phosphotransferase) domain 1"/>
    <property type="match status" value="1"/>
</dbReference>
<comment type="subcellular location">
    <subcellularLocation>
        <location evidence="1">Membrane</location>
        <topology evidence="1">Single-pass membrane protein</topology>
    </subcellularLocation>
</comment>
<evidence type="ECO:0000256" key="13">
    <source>
        <dbReference type="ARBA" id="ARBA00048679"/>
    </source>
</evidence>
<evidence type="ECO:0000256" key="2">
    <source>
        <dbReference type="ARBA" id="ARBA00012513"/>
    </source>
</evidence>
<keyword evidence="4" id="KW-0597">Phosphoprotein</keyword>
<proteinExistence type="predicted"/>
<dbReference type="AlphaFoldDB" id="A0A022QF65"/>
<dbReference type="STRING" id="4155.A0A022QF65"/>
<dbReference type="Gene3D" id="3.30.200.20">
    <property type="entry name" value="Phosphorylase Kinase, domain 1"/>
    <property type="match status" value="1"/>
</dbReference>
<dbReference type="SUPFAM" id="SSF56112">
    <property type="entry name" value="Protein kinase-like (PK-like)"/>
    <property type="match status" value="1"/>
</dbReference>
<dbReference type="InterPro" id="IPR001245">
    <property type="entry name" value="Ser-Thr/Tyr_kinase_cat_dom"/>
</dbReference>
<keyword evidence="17" id="KW-1185">Reference proteome</keyword>
<dbReference type="EC" id="2.7.11.1" evidence="2"/>
<gene>
    <name evidence="16" type="ORF">MIMGU_mgv1a023495mg</name>
</gene>
<feature type="binding site" evidence="14">
    <location>
        <position position="46"/>
    </location>
    <ligand>
        <name>ATP</name>
        <dbReference type="ChEBI" id="CHEBI:30616"/>
    </ligand>
</feature>
<comment type="catalytic activity">
    <reaction evidence="12">
        <text>L-threonyl-[protein] + ATP = O-phospho-L-threonyl-[protein] + ADP + H(+)</text>
        <dbReference type="Rhea" id="RHEA:46608"/>
        <dbReference type="Rhea" id="RHEA-COMP:11060"/>
        <dbReference type="Rhea" id="RHEA-COMP:11605"/>
        <dbReference type="ChEBI" id="CHEBI:15378"/>
        <dbReference type="ChEBI" id="CHEBI:30013"/>
        <dbReference type="ChEBI" id="CHEBI:30616"/>
        <dbReference type="ChEBI" id="CHEBI:61977"/>
        <dbReference type="ChEBI" id="CHEBI:456216"/>
        <dbReference type="EC" id="2.7.11.1"/>
    </reaction>
</comment>
<evidence type="ECO:0000256" key="1">
    <source>
        <dbReference type="ARBA" id="ARBA00004167"/>
    </source>
</evidence>
<evidence type="ECO:0000256" key="3">
    <source>
        <dbReference type="ARBA" id="ARBA00022527"/>
    </source>
</evidence>
<keyword evidence="10" id="KW-1133">Transmembrane helix</keyword>
<evidence type="ECO:0000256" key="5">
    <source>
        <dbReference type="ARBA" id="ARBA00022679"/>
    </source>
</evidence>
<dbReference type="PANTHER" id="PTHR47984:SF39">
    <property type="entry name" value="PROTEIN KINASE DOMAIN-CONTAINING PROTEIN"/>
    <property type="match status" value="1"/>
</dbReference>
<sequence length="300" mass="34158">YVYKLREIEEATNGLAYDNIIGTGEYGVVFHGWLRDSNTTQVAVKKLFNNRGRGGRKAFAREVEALLSIRHRNLVKLLGYCAEGTNRVFVNEYVDNGNLDRWLHRCTGEVKPLTWNVRMSIIIGIAKGLAYLHEDTEPPLVHGNLKSSNVLLDQQWNPKISDFGITKFLGHEWKNTSAPPKGMSGYIAPEYDSIRYLNEKSDIYSYGVLIMEIVSGKSAIESTVNEIEEYLVDWMKSNVADENFDLIIDPKLPELPSIKELKRVLLVALRCVDFEIEKRPKIGEILCMLQPRDLLLTNLV</sequence>
<feature type="domain" description="Protein kinase" evidence="15">
    <location>
        <begin position="15"/>
        <end position="295"/>
    </location>
</feature>
<dbReference type="PIRSF" id="PIRSF000654">
    <property type="entry name" value="Integrin-linked_kinase"/>
    <property type="match status" value="1"/>
</dbReference>
<evidence type="ECO:0000313" key="17">
    <source>
        <dbReference type="Proteomes" id="UP000030748"/>
    </source>
</evidence>
<dbReference type="InterPro" id="IPR052232">
    <property type="entry name" value="RLK_Ser/Thr-Kinase"/>
</dbReference>
<keyword evidence="3" id="KW-0723">Serine/threonine-protein kinase</keyword>
<evidence type="ECO:0000256" key="14">
    <source>
        <dbReference type="PROSITE-ProRule" id="PRU10141"/>
    </source>
</evidence>
<protein>
    <recommendedName>
        <fullName evidence="2">non-specific serine/threonine protein kinase</fullName>
        <ecNumber evidence="2">2.7.11.1</ecNumber>
    </recommendedName>
</protein>
<evidence type="ECO:0000256" key="11">
    <source>
        <dbReference type="ARBA" id="ARBA00023136"/>
    </source>
</evidence>
<dbReference type="InterPro" id="IPR000719">
    <property type="entry name" value="Prot_kinase_dom"/>
</dbReference>
<dbReference type="InterPro" id="IPR011009">
    <property type="entry name" value="Kinase-like_dom_sf"/>
</dbReference>
<keyword evidence="8" id="KW-0418">Kinase</keyword>
<dbReference type="GO" id="GO:0016020">
    <property type="term" value="C:membrane"/>
    <property type="evidence" value="ECO:0007669"/>
    <property type="project" value="UniProtKB-SubCell"/>
</dbReference>
<organism evidence="16 17">
    <name type="scientific">Erythranthe guttata</name>
    <name type="common">Yellow monkey flower</name>
    <name type="synonym">Mimulus guttatus</name>
    <dbReference type="NCBI Taxonomy" id="4155"/>
    <lineage>
        <taxon>Eukaryota</taxon>
        <taxon>Viridiplantae</taxon>
        <taxon>Streptophyta</taxon>
        <taxon>Embryophyta</taxon>
        <taxon>Tracheophyta</taxon>
        <taxon>Spermatophyta</taxon>
        <taxon>Magnoliopsida</taxon>
        <taxon>eudicotyledons</taxon>
        <taxon>Gunneridae</taxon>
        <taxon>Pentapetalae</taxon>
        <taxon>asterids</taxon>
        <taxon>lamiids</taxon>
        <taxon>Lamiales</taxon>
        <taxon>Phrymaceae</taxon>
        <taxon>Erythranthe</taxon>
    </lineage>
</organism>
<evidence type="ECO:0000313" key="16">
    <source>
        <dbReference type="EMBL" id="EYU25145.1"/>
    </source>
</evidence>
<keyword evidence="6" id="KW-0812">Transmembrane</keyword>
<reference evidence="16 17" key="1">
    <citation type="journal article" date="2013" name="Proc. Natl. Acad. Sci. U.S.A.">
        <title>Fine-scale variation in meiotic recombination in Mimulus inferred from population shotgun sequencing.</title>
        <authorList>
            <person name="Hellsten U."/>
            <person name="Wright K.M."/>
            <person name="Jenkins J."/>
            <person name="Shu S."/>
            <person name="Yuan Y."/>
            <person name="Wessler S.R."/>
            <person name="Schmutz J."/>
            <person name="Willis J.H."/>
            <person name="Rokhsar D.S."/>
        </authorList>
    </citation>
    <scope>NUCLEOTIDE SEQUENCE [LARGE SCALE GENOMIC DNA]</scope>
    <source>
        <strain evidence="17">cv. DUN x IM62</strain>
    </source>
</reference>
<evidence type="ECO:0000256" key="12">
    <source>
        <dbReference type="ARBA" id="ARBA00047899"/>
    </source>
</evidence>
<dbReference type="InterPro" id="IPR017441">
    <property type="entry name" value="Protein_kinase_ATP_BS"/>
</dbReference>
<keyword evidence="5" id="KW-0808">Transferase</keyword>
<dbReference type="Proteomes" id="UP000030748">
    <property type="component" value="Unassembled WGS sequence"/>
</dbReference>
<dbReference type="eggNOG" id="KOG1187">
    <property type="taxonomic scope" value="Eukaryota"/>
</dbReference>
<name>A0A022QF65_ERYGU</name>
<dbReference type="Pfam" id="PF07714">
    <property type="entry name" value="PK_Tyr_Ser-Thr"/>
    <property type="match status" value="1"/>
</dbReference>
<keyword evidence="11" id="KW-0472">Membrane</keyword>
<evidence type="ECO:0000256" key="9">
    <source>
        <dbReference type="ARBA" id="ARBA00022840"/>
    </source>
</evidence>
<keyword evidence="9 14" id="KW-0067">ATP-binding</keyword>
<dbReference type="GO" id="GO:0005524">
    <property type="term" value="F:ATP binding"/>
    <property type="evidence" value="ECO:0007669"/>
    <property type="project" value="UniProtKB-UniRule"/>
</dbReference>
<evidence type="ECO:0000256" key="7">
    <source>
        <dbReference type="ARBA" id="ARBA00022741"/>
    </source>
</evidence>
<evidence type="ECO:0000259" key="15">
    <source>
        <dbReference type="PROSITE" id="PS50011"/>
    </source>
</evidence>
<keyword evidence="7 14" id="KW-0547">Nucleotide-binding</keyword>